<feature type="region of interest" description="Disordered" evidence="1">
    <location>
        <begin position="123"/>
        <end position="431"/>
    </location>
</feature>
<feature type="compositionally biased region" description="Basic residues" evidence="1">
    <location>
        <begin position="392"/>
        <end position="431"/>
    </location>
</feature>
<evidence type="ECO:0000313" key="3">
    <source>
        <dbReference type="Proteomes" id="UP000317043"/>
    </source>
</evidence>
<organism evidence="2 3">
    <name type="scientific">Stackebrandtia endophytica</name>
    <dbReference type="NCBI Taxonomy" id="1496996"/>
    <lineage>
        <taxon>Bacteria</taxon>
        <taxon>Bacillati</taxon>
        <taxon>Actinomycetota</taxon>
        <taxon>Actinomycetes</taxon>
        <taxon>Glycomycetales</taxon>
        <taxon>Glycomycetaceae</taxon>
        <taxon>Stackebrandtia</taxon>
    </lineage>
</organism>
<dbReference type="AlphaFoldDB" id="A0A543B0L4"/>
<feature type="region of interest" description="Disordered" evidence="1">
    <location>
        <begin position="1"/>
        <end position="68"/>
    </location>
</feature>
<protein>
    <submittedName>
        <fullName evidence="2">Uncharacterized protein</fullName>
    </submittedName>
</protein>
<evidence type="ECO:0000256" key="1">
    <source>
        <dbReference type="SAM" id="MobiDB-lite"/>
    </source>
</evidence>
<feature type="compositionally biased region" description="Basic residues" evidence="1">
    <location>
        <begin position="364"/>
        <end position="379"/>
    </location>
</feature>
<feature type="compositionally biased region" description="Basic residues" evidence="1">
    <location>
        <begin position="131"/>
        <end position="145"/>
    </location>
</feature>
<gene>
    <name evidence="2" type="ORF">FB566_3942</name>
</gene>
<reference evidence="2 3" key="1">
    <citation type="submission" date="2019-06" db="EMBL/GenBank/DDBJ databases">
        <title>Sequencing the genomes of 1000 actinobacteria strains.</title>
        <authorList>
            <person name="Klenk H.-P."/>
        </authorList>
    </citation>
    <scope>NUCLEOTIDE SEQUENCE [LARGE SCALE GENOMIC DNA]</scope>
    <source>
        <strain evidence="2 3">DSM 45928</strain>
    </source>
</reference>
<feature type="compositionally biased region" description="Basic residues" evidence="1">
    <location>
        <begin position="221"/>
        <end position="234"/>
    </location>
</feature>
<dbReference type="InParanoid" id="A0A543B0L4"/>
<name>A0A543B0L4_9ACTN</name>
<dbReference type="Proteomes" id="UP000317043">
    <property type="component" value="Unassembled WGS sequence"/>
</dbReference>
<feature type="compositionally biased region" description="Basic residues" evidence="1">
    <location>
        <begin position="271"/>
        <end position="283"/>
    </location>
</feature>
<feature type="compositionally biased region" description="Basic residues" evidence="1">
    <location>
        <begin position="1"/>
        <end position="15"/>
    </location>
</feature>
<proteinExistence type="predicted"/>
<feature type="compositionally biased region" description="Basic and acidic residues" evidence="1">
    <location>
        <begin position="255"/>
        <end position="270"/>
    </location>
</feature>
<feature type="compositionally biased region" description="Low complexity" evidence="1">
    <location>
        <begin position="152"/>
        <end position="163"/>
    </location>
</feature>
<keyword evidence="3" id="KW-1185">Reference proteome</keyword>
<sequence length="431" mass="49861">MRRPTAVVRRSRPRAAGRIPGAGTRTVRRPIAAAPRSRPRVAGWRDRHRATRTGSRPTRHGNSRSSVRPVRRLLRRAVRTRRVTLRCSSVRRGSSSLARRRPVRRLLRRAVRTRRVTLRCSSVRRGSSSLARRRPVRRLLRRAVRTRRDMHPSSSVRRGSSSLARRRAVSSRPRNHHRVGSPRPTFPVRRLANSGAPNPSRRAPPPRTGRPVIHRPVAPPRTRRSRRHRRRTGHRPTSSRPPRSSVWTAGNRSVGEFRKAAPQRLRDARCRSRSHPSRVRRGRHLPEVNRTGLSNRVRPDRLPAAGSTAKPRRPLRRARHRSRPLPNNRPDRRSNPSNRLDRPVRLPPHLARVTSPSVWDNRSSPRRRNARCSGRRSYRHGTPAARDPPTRFRCRRRPRVFPAPPRHHRCRARPHPGHRARARRRGHPPAA</sequence>
<dbReference type="EMBL" id="VFOW01000001">
    <property type="protein sequence ID" value="TQL78359.1"/>
    <property type="molecule type" value="Genomic_DNA"/>
</dbReference>
<comment type="caution">
    <text evidence="2">The sequence shown here is derived from an EMBL/GenBank/DDBJ whole genome shotgun (WGS) entry which is preliminary data.</text>
</comment>
<feature type="compositionally biased region" description="Basic residues" evidence="1">
    <location>
        <begin position="46"/>
        <end position="62"/>
    </location>
</feature>
<evidence type="ECO:0000313" key="2">
    <source>
        <dbReference type="EMBL" id="TQL78359.1"/>
    </source>
</evidence>
<feature type="compositionally biased region" description="Low complexity" evidence="1">
    <location>
        <begin position="235"/>
        <end position="245"/>
    </location>
</feature>
<feature type="compositionally biased region" description="Basic residues" evidence="1">
    <location>
        <begin position="164"/>
        <end position="180"/>
    </location>
</feature>
<accession>A0A543B0L4</accession>
<feature type="compositionally biased region" description="Basic and acidic residues" evidence="1">
    <location>
        <begin position="329"/>
        <end position="344"/>
    </location>
</feature>
<feature type="compositionally biased region" description="Basic residues" evidence="1">
    <location>
        <begin position="310"/>
        <end position="323"/>
    </location>
</feature>